<sequence>MQIVRINVKSGKIAYEEITNDSKYYLLGARGLTSQIVHDEVPPKCDPLGPENKLIVANGILTGSPFPNSARTSVGGKSPLTNGIKEANVGGRPSYMLAKHGIRALVFEG</sequence>
<feature type="non-terminal residue" evidence="2">
    <location>
        <position position="109"/>
    </location>
</feature>
<accession>X0XGP8</accession>
<dbReference type="SUPFAM" id="SSF56228">
    <property type="entry name" value="Aldehyde ferredoxin oxidoreductase, N-terminal domain"/>
    <property type="match status" value="1"/>
</dbReference>
<evidence type="ECO:0000259" key="1">
    <source>
        <dbReference type="SMART" id="SM00790"/>
    </source>
</evidence>
<dbReference type="InterPro" id="IPR013983">
    <property type="entry name" value="Ald_Fedxn_OxRdtase_N"/>
</dbReference>
<dbReference type="PANTHER" id="PTHR30038:SF0">
    <property type="entry name" value="TUNGSTEN-CONTAINING ALDEHYDE FERREDOXIN OXIDOREDUCTASE"/>
    <property type="match status" value="1"/>
</dbReference>
<protein>
    <recommendedName>
        <fullName evidence="1">Aldehyde ferredoxin oxidoreductase N-terminal domain-containing protein</fullName>
    </recommendedName>
</protein>
<dbReference type="EMBL" id="BARS01057646">
    <property type="protein sequence ID" value="GAG42359.1"/>
    <property type="molecule type" value="Genomic_DNA"/>
</dbReference>
<gene>
    <name evidence="2" type="ORF">S01H1_84439</name>
</gene>
<dbReference type="InterPro" id="IPR051919">
    <property type="entry name" value="W-dependent_AOR"/>
</dbReference>
<dbReference type="SMART" id="SM00790">
    <property type="entry name" value="AFOR_N"/>
    <property type="match status" value="1"/>
</dbReference>
<organism evidence="2">
    <name type="scientific">marine sediment metagenome</name>
    <dbReference type="NCBI Taxonomy" id="412755"/>
    <lineage>
        <taxon>unclassified sequences</taxon>
        <taxon>metagenomes</taxon>
        <taxon>ecological metagenomes</taxon>
    </lineage>
</organism>
<dbReference type="GO" id="GO:0016625">
    <property type="term" value="F:oxidoreductase activity, acting on the aldehyde or oxo group of donors, iron-sulfur protein as acceptor"/>
    <property type="evidence" value="ECO:0007669"/>
    <property type="project" value="InterPro"/>
</dbReference>
<evidence type="ECO:0000313" key="2">
    <source>
        <dbReference type="EMBL" id="GAG42359.1"/>
    </source>
</evidence>
<name>X0XGP8_9ZZZZ</name>
<dbReference type="InterPro" id="IPR036503">
    <property type="entry name" value="Ald_Fedxn_OxRdtase_N_sf"/>
</dbReference>
<comment type="caution">
    <text evidence="2">The sequence shown here is derived from an EMBL/GenBank/DDBJ whole genome shotgun (WGS) entry which is preliminary data.</text>
</comment>
<dbReference type="AlphaFoldDB" id="X0XGP8"/>
<proteinExistence type="predicted"/>
<dbReference type="Pfam" id="PF02730">
    <property type="entry name" value="AFOR_N"/>
    <property type="match status" value="1"/>
</dbReference>
<dbReference type="Gene3D" id="3.60.9.10">
    <property type="entry name" value="Aldehyde ferredoxin oxidoreductase, N-terminal domain"/>
    <property type="match status" value="1"/>
</dbReference>
<dbReference type="PANTHER" id="PTHR30038">
    <property type="entry name" value="ALDEHYDE FERREDOXIN OXIDOREDUCTASE"/>
    <property type="match status" value="1"/>
</dbReference>
<reference evidence="2" key="1">
    <citation type="journal article" date="2014" name="Front. Microbiol.">
        <title>High frequency of phylogenetically diverse reductive dehalogenase-homologous genes in deep subseafloor sedimentary metagenomes.</title>
        <authorList>
            <person name="Kawai M."/>
            <person name="Futagami T."/>
            <person name="Toyoda A."/>
            <person name="Takaki Y."/>
            <person name="Nishi S."/>
            <person name="Hori S."/>
            <person name="Arai W."/>
            <person name="Tsubouchi T."/>
            <person name="Morono Y."/>
            <person name="Uchiyama I."/>
            <person name="Ito T."/>
            <person name="Fujiyama A."/>
            <person name="Inagaki F."/>
            <person name="Takami H."/>
        </authorList>
    </citation>
    <scope>NUCLEOTIDE SEQUENCE</scope>
    <source>
        <strain evidence="2">Expedition CK06-06</strain>
    </source>
</reference>
<dbReference type="GO" id="GO:0051536">
    <property type="term" value="F:iron-sulfur cluster binding"/>
    <property type="evidence" value="ECO:0007669"/>
    <property type="project" value="InterPro"/>
</dbReference>
<feature type="domain" description="Aldehyde ferredoxin oxidoreductase N-terminal" evidence="1">
    <location>
        <begin position="1"/>
        <end position="109"/>
    </location>
</feature>